<dbReference type="KEGG" id="mlt:VC82_2286"/>
<reference evidence="2 3" key="1">
    <citation type="submission" date="2015-03" db="EMBL/GenBank/DDBJ databases">
        <title>Complete genome sequence of Muricauda lutaonensis CC-HSB-11T, isolated from a coastal hot spring.</title>
        <authorList>
            <person name="Kim K.M."/>
        </authorList>
    </citation>
    <scope>NUCLEOTIDE SEQUENCE [LARGE SCALE GENOMIC DNA]</scope>
    <source>
        <strain evidence="2 3">CC-HSB-11</strain>
    </source>
</reference>
<dbReference type="HOGENOM" id="CLU_1990139_0_0_10"/>
<dbReference type="RefSeq" id="WP_045802477.1">
    <property type="nucleotide sequence ID" value="NZ_CP011071.1"/>
</dbReference>
<proteinExistence type="predicted"/>
<dbReference type="EMBL" id="CP011071">
    <property type="protein sequence ID" value="AKA35877.1"/>
    <property type="molecule type" value="Genomic_DNA"/>
</dbReference>
<keyword evidence="3" id="KW-1185">Reference proteome</keyword>
<evidence type="ECO:0000256" key="1">
    <source>
        <dbReference type="SAM" id="SignalP"/>
    </source>
</evidence>
<name>A0A0D5YU69_9FLAO</name>
<evidence type="ECO:0000313" key="2">
    <source>
        <dbReference type="EMBL" id="AKA35877.1"/>
    </source>
</evidence>
<dbReference type="STRING" id="516051.VC82_2286"/>
<evidence type="ECO:0000313" key="3">
    <source>
        <dbReference type="Proteomes" id="UP000032726"/>
    </source>
</evidence>
<dbReference type="Proteomes" id="UP000032726">
    <property type="component" value="Chromosome"/>
</dbReference>
<evidence type="ECO:0008006" key="4">
    <source>
        <dbReference type="Google" id="ProtNLM"/>
    </source>
</evidence>
<sequence>MKRVLKFTVALALLFASTSLLANGPAKTFGKKGFGVEKELIDINLDPVFLKKGDKLLMNLLNLDQDNVIVKIYDSEGRIVFKETFEGKLVVEKAFNFEKAFEDEYTIVVIDSNKTYKEKVTVK</sequence>
<dbReference type="OrthoDB" id="1122048at2"/>
<dbReference type="AlphaFoldDB" id="A0A0D5YU69"/>
<accession>A0A0D5YU69</accession>
<feature type="signal peptide" evidence="1">
    <location>
        <begin position="1"/>
        <end position="22"/>
    </location>
</feature>
<protein>
    <recommendedName>
        <fullName evidence="4">Secretion system C-terminal sorting domain-containing protein</fullName>
    </recommendedName>
</protein>
<keyword evidence="1" id="KW-0732">Signal</keyword>
<feature type="chain" id="PRO_5002300352" description="Secretion system C-terminal sorting domain-containing protein" evidence="1">
    <location>
        <begin position="23"/>
        <end position="123"/>
    </location>
</feature>
<gene>
    <name evidence="2" type="ORF">VC82_2286</name>
</gene>
<organism evidence="2 3">
    <name type="scientific">Flagellimonas lutaonensis</name>
    <dbReference type="NCBI Taxonomy" id="516051"/>
    <lineage>
        <taxon>Bacteria</taxon>
        <taxon>Pseudomonadati</taxon>
        <taxon>Bacteroidota</taxon>
        <taxon>Flavobacteriia</taxon>
        <taxon>Flavobacteriales</taxon>
        <taxon>Flavobacteriaceae</taxon>
        <taxon>Flagellimonas</taxon>
    </lineage>
</organism>